<accession>A0ABX5PBG0</accession>
<comment type="caution">
    <text evidence="2">The sequence shown here is derived from an EMBL/GenBank/DDBJ whole genome shotgun (WGS) entry which is preliminary data.</text>
</comment>
<reference evidence="2 3" key="1">
    <citation type="submission" date="2017-06" db="EMBL/GenBank/DDBJ databases">
        <title>A draft genome sequence of Komagataeibacter nataicola LMG 1536.</title>
        <authorList>
            <person name="Skraban J."/>
            <person name="Cleenwerck I."/>
            <person name="Vandamme P."/>
            <person name="Trcek J."/>
        </authorList>
    </citation>
    <scope>NUCLEOTIDE SEQUENCE [LARGE SCALE GENOMIC DNA]</scope>
    <source>
        <strain evidence="2 3">LMG 1536</strain>
    </source>
</reference>
<protein>
    <submittedName>
        <fullName evidence="2">Peptidase C14 caspase catalytic subunit p20</fullName>
    </submittedName>
</protein>
<feature type="domain" description="Peptidase C14 caspase" evidence="1">
    <location>
        <begin position="2"/>
        <end position="187"/>
    </location>
</feature>
<dbReference type="SUPFAM" id="SSF52129">
    <property type="entry name" value="Caspase-like"/>
    <property type="match status" value="1"/>
</dbReference>
<dbReference type="Gene3D" id="3.40.50.1460">
    <property type="match status" value="1"/>
</dbReference>
<sequence>MKRALVIGIDDYSGAPLKGCVNDAIEMGSVLQTVGNGDPNFSVRALTSQDGEVTSAAMHEAIEKLFEGDAQTVVLYFAGHGIINRETNTGFIVSQDGKKGAWGMSLVEILSLANRAYPKIKSSVIMLDSCNSGFLGEIAALGGDAPSLIGTGVTILTASHREGVATEGTNHGIFTQIVLDGLRGAASDILGNITPAAIYSLVDQTLGPWGGQRPIYKANVDSFITLRQVAPKIPKEFLRRLPDLFPDEATEFKLDPSYEPARDNVPPEIMAVEPIEEHVAVFKGLQACNRNGLVVPVGAEHMYYAAIESKSCRLTAIGAHYRKLAEDKLF</sequence>
<dbReference type="Proteomes" id="UP000247512">
    <property type="component" value="Unassembled WGS sequence"/>
</dbReference>
<gene>
    <name evidence="2" type="ORF">CDI09_14950</name>
</gene>
<dbReference type="InterPro" id="IPR029030">
    <property type="entry name" value="Caspase-like_dom_sf"/>
</dbReference>
<evidence type="ECO:0000259" key="1">
    <source>
        <dbReference type="Pfam" id="PF00656"/>
    </source>
</evidence>
<organism evidence="2 3">
    <name type="scientific">Komagataeibacter nataicola</name>
    <dbReference type="NCBI Taxonomy" id="265960"/>
    <lineage>
        <taxon>Bacteria</taxon>
        <taxon>Pseudomonadati</taxon>
        <taxon>Pseudomonadota</taxon>
        <taxon>Alphaproteobacteria</taxon>
        <taxon>Acetobacterales</taxon>
        <taxon>Acetobacteraceae</taxon>
        <taxon>Komagataeibacter</taxon>
    </lineage>
</organism>
<dbReference type="Pfam" id="PF00656">
    <property type="entry name" value="Peptidase_C14"/>
    <property type="match status" value="1"/>
</dbReference>
<evidence type="ECO:0000313" key="3">
    <source>
        <dbReference type="Proteomes" id="UP000247512"/>
    </source>
</evidence>
<dbReference type="InterPro" id="IPR011600">
    <property type="entry name" value="Pept_C14_caspase"/>
</dbReference>
<dbReference type="RefSeq" id="WP_110571404.1">
    <property type="nucleotide sequence ID" value="NZ_NIRT01000039.1"/>
</dbReference>
<dbReference type="EMBL" id="NIRT01000039">
    <property type="protein sequence ID" value="PYD65190.1"/>
    <property type="molecule type" value="Genomic_DNA"/>
</dbReference>
<keyword evidence="3" id="KW-1185">Reference proteome</keyword>
<name>A0ABX5PBG0_9PROT</name>
<proteinExistence type="predicted"/>
<evidence type="ECO:0000313" key="2">
    <source>
        <dbReference type="EMBL" id="PYD65190.1"/>
    </source>
</evidence>